<dbReference type="GO" id="GO:0007156">
    <property type="term" value="P:homophilic cell adhesion via plasma membrane adhesion molecules"/>
    <property type="evidence" value="ECO:0007669"/>
    <property type="project" value="InterPro"/>
</dbReference>
<dbReference type="OrthoDB" id="189446at2759"/>
<feature type="domain" description="Cadherin" evidence="6">
    <location>
        <begin position="1244"/>
        <end position="1351"/>
    </location>
</feature>
<feature type="domain" description="Cadherin" evidence="6">
    <location>
        <begin position="1408"/>
        <end position="1492"/>
    </location>
</feature>
<feature type="signal peptide" evidence="5">
    <location>
        <begin position="1"/>
        <end position="36"/>
    </location>
</feature>
<feature type="transmembrane region" description="Helical" evidence="4">
    <location>
        <begin position="4190"/>
        <end position="4211"/>
    </location>
</feature>
<feature type="domain" description="Cadherin" evidence="6">
    <location>
        <begin position="1879"/>
        <end position="1985"/>
    </location>
</feature>
<feature type="transmembrane region" description="Helical" evidence="4">
    <location>
        <begin position="3883"/>
        <end position="3902"/>
    </location>
</feature>
<comment type="caution">
    <text evidence="7">The sequence shown here is derived from an EMBL/GenBank/DDBJ whole genome shotgun (WGS) entry which is preliminary data.</text>
</comment>
<dbReference type="PROSITE" id="PS50268">
    <property type="entry name" value="CADHERIN_2"/>
    <property type="match status" value="9"/>
</dbReference>
<keyword evidence="8" id="KW-1185">Reference proteome</keyword>
<dbReference type="Gene3D" id="2.60.40.10">
    <property type="entry name" value="Immunoglobulins"/>
    <property type="match status" value="5"/>
</dbReference>
<feature type="region of interest" description="Disordered" evidence="3">
    <location>
        <begin position="4370"/>
        <end position="4389"/>
    </location>
</feature>
<reference evidence="8" key="1">
    <citation type="journal article" date="2023" name="Commun. Biol.">
        <title>Genome analysis of Parmales, the sister group of diatoms, reveals the evolutionary specialization of diatoms from phago-mixotrophs to photoautotrophs.</title>
        <authorList>
            <person name="Ban H."/>
            <person name="Sato S."/>
            <person name="Yoshikawa S."/>
            <person name="Yamada K."/>
            <person name="Nakamura Y."/>
            <person name="Ichinomiya M."/>
            <person name="Sato N."/>
            <person name="Blanc-Mathieu R."/>
            <person name="Endo H."/>
            <person name="Kuwata A."/>
            <person name="Ogata H."/>
        </authorList>
    </citation>
    <scope>NUCLEOTIDE SEQUENCE [LARGE SCALE GENOMIC DNA]</scope>
</reference>
<protein>
    <recommendedName>
        <fullName evidence="6">Cadherin domain-containing protein</fullName>
    </recommendedName>
</protein>
<feature type="chain" id="PRO_5040839298" description="Cadherin domain-containing protein" evidence="5">
    <location>
        <begin position="37"/>
        <end position="4389"/>
    </location>
</feature>
<proteinExistence type="predicted"/>
<feature type="transmembrane region" description="Helical" evidence="4">
    <location>
        <begin position="3791"/>
        <end position="3809"/>
    </location>
</feature>
<keyword evidence="1 4" id="KW-0812">Transmembrane</keyword>
<dbReference type="InterPro" id="IPR002909">
    <property type="entry name" value="IPT_dom"/>
</dbReference>
<dbReference type="EMBL" id="BRYA01000194">
    <property type="protein sequence ID" value="GMI43488.1"/>
    <property type="molecule type" value="Genomic_DNA"/>
</dbReference>
<dbReference type="SUPFAM" id="SSF49313">
    <property type="entry name" value="Cadherin-like"/>
    <property type="match status" value="6"/>
</dbReference>
<feature type="domain" description="Cadherin" evidence="6">
    <location>
        <begin position="2001"/>
        <end position="2104"/>
    </location>
</feature>
<organism evidence="7 8">
    <name type="scientific">Triparma columacea</name>
    <dbReference type="NCBI Taxonomy" id="722753"/>
    <lineage>
        <taxon>Eukaryota</taxon>
        <taxon>Sar</taxon>
        <taxon>Stramenopiles</taxon>
        <taxon>Ochrophyta</taxon>
        <taxon>Bolidophyceae</taxon>
        <taxon>Parmales</taxon>
        <taxon>Triparmaceae</taxon>
        <taxon>Triparma</taxon>
    </lineage>
</organism>
<dbReference type="Pfam" id="PF00028">
    <property type="entry name" value="Cadherin"/>
    <property type="match status" value="3"/>
</dbReference>
<dbReference type="Gene3D" id="2.60.40.60">
    <property type="entry name" value="Cadherins"/>
    <property type="match status" value="9"/>
</dbReference>
<feature type="transmembrane region" description="Helical" evidence="4">
    <location>
        <begin position="4071"/>
        <end position="4088"/>
    </location>
</feature>
<feature type="domain" description="Cadherin" evidence="6">
    <location>
        <begin position="1765"/>
        <end position="1879"/>
    </location>
</feature>
<feature type="domain" description="Cadherin" evidence="6">
    <location>
        <begin position="987"/>
        <end position="1095"/>
    </location>
</feature>
<feature type="domain" description="Cadherin" evidence="6">
    <location>
        <begin position="745"/>
        <end position="848"/>
    </location>
</feature>
<dbReference type="InterPro" id="IPR002126">
    <property type="entry name" value="Cadherin-like_dom"/>
</dbReference>
<dbReference type="GO" id="GO:0005886">
    <property type="term" value="C:plasma membrane"/>
    <property type="evidence" value="ECO:0007669"/>
    <property type="project" value="UniProtKB-SubCell"/>
</dbReference>
<evidence type="ECO:0000256" key="1">
    <source>
        <dbReference type="ARBA" id="ARBA00022692"/>
    </source>
</evidence>
<evidence type="ECO:0000313" key="7">
    <source>
        <dbReference type="EMBL" id="GMI43488.1"/>
    </source>
</evidence>
<dbReference type="InterPro" id="IPR014756">
    <property type="entry name" value="Ig_E-set"/>
</dbReference>
<sequence length="4389" mass="470718">MSSSSTAGVLPSKRSSLLPMILTVFVLLSSPMMVLSGPAQSSCATGSHNSESYSSGMGSCLNGDVFLKSSIVEVGIHTTGSYGTSRRAPDFYQGRQFNHPYYNYLDGNLGFIADYDRSGWTNSAVGGKPNFSGDYFVPGTPTEGWVMSWEDGGQTTLTANKGLMGRNDIPATDIEVTSHAEKQSSLWVGKRGNLRVSKVTQFSDTGLESTDNLHFSTSVTLKNEGSSAIENVYYMRTVDPDQEQPFTGNYATTNYVQAQRYKAGETPANRAEGPTAGSVCTDAQAAAGTCSNKCFVAAVGQTHSELFCGLGTINSHCRANHWGFDEYDVVSSYNNQDWTSWSKSSPESRDAGIHLHFFYEEIQPGATVQFNYAYVLGENALTPAMEALDYVTITSPTDVISGVYALFQAEIAQQAVAGGRTPTKVTFYIYASKAGASKTWHEIDSLTARADGDPFTADDRTFASTRLVPNDYADGIGQLKVVVEFSDGAKYDQQMVVEITTGVAMCWDLNLDGTGESWATIEPTLPKQLVKGQTNGINIVACNPSEDSTISSVSFFMVTKSEYSGETTEELKTTQYSSPYSINPLIVDSYQFDMDVIISAKVTQNDGKIVGYALPAFVYEPNQRPTDLGFVQTQTIYENTDTSATGDSWIAFGTVDAVDGNQYDVHTYTLNEGAFTSNFRIQGTSVQYKDNLDFESIFGKSSATSNTITLSITVDDGTRGEEAATCCNTFVETIRIFNVNEAPEGVDTTSFSVPENQAVNTVLHTFSVSDPDGSSQSHSCSLSGADGYFDIVGNCQLKLVAALDHENREFHNFNLIVQDNGTPTAQTVFAISVTVGDVNEKPTAIEMFSATVGRCTSPGIACTVEEKAVDGSGTVDGTTIAKLRVKDPECDGWPDNYVFPGSCGSAETIAFQLISGTEYFELVTVGSDIELKTRSGGSDLDYEMVPSSGISFTVRATDSASNIYDQTLTIYVTDIAEPPQAYNLVCTFQENTPDGRIAGLVSAGSRSGEICMIQADAAGDEELEFTITGGTDADKFTVQSCSGIVFLDGDSHVFDYETFSSSTPYTFTVTVTGSAAADPITVTLYLSDVNEAPAFADDTISVPELLGYADLNDETFIPTKVVDLVANDPENDPKTFSILSGDDGNIFQVVNPALPALPYLQLSSPLNAEVQSQYVLSMQVVDIPGPGKDPRTDTAQITVDVTPQNERPKFNAFGNIFASVLETVVNADGPNGRADGSDYVGPMIIATDEDAPSGIPDTLTYTIESCTPTPACTGAFKLMQSNENIADLNNAQVQRLLVADTSKLDFENTNPNAATNQFSVVVKVSDGQSPEGIDTTTLTVQVMDANEPPVLNDNTKIDMTFSECGQSANQALPACDLKLFIGSCASCNNPDINDGECSGCKSIKQATVDLDEYLGGDDIYTYSLLGNPTSETPNSKFVIDPDTGVLSLAQSYLDHETEGPFRYIIRVQDIRGESSDTELEISLVNVDEPPIISGFSTSISTDVWENLPTGTFISNNYNPTDNSEGNGIVVKCEDKDGDLPSTNAMEMVSSSLPFQLVPISEGTGTSTYKLKTTQELDHEAIDEYNVVLRCTDGTGKSDEKTWTISVEDVNDKPTWDSAMTCYVARNAAANTNICTLRGDGGSSDDDNFNNIDNWGKLSYTITSTPTVVEGSCTQVDANFFIITGDGGASPQISLPSDHVTLSDSSGCGGAKVRMQIKACDGGQLFESFASGGVQTWGYNDNESCSDPQTVDVVITSVNNPPVCNDLEGSTFTLNENEASGYKVSGSKTLVSSDRIQDPTGIASIEITSGTSITQYFDIVNNELVTTSNSIDFEALKAANTDGSDPTLSVTVKVTDTGVPALDTSCVFTVAIQDVNEPTTFSDTTLYVDENAGAGDITTAGTIQKLSVIDEDALDQNGDFTFDPIPSSTPFEINPDTGVLRLKTANSLDYETTSSYSYTVKWSSRGVEKTAALTVQVNDKSEPPAVTSNQVFSMPEGFVGSVGFIAATDPDFVDSIGSADCRDNCGLVYTITSGESIFSIDQNTGELTTTSSASNFEAVGSYTIAIAVCDLNCNDPQSSTASGTVTVNLNNVDDCAVSNVYDSSFAGVSGFTSIFSTVGDETIYIVGTNLIPTQTRVTQDSGFSDANIVVSVSLHLSDDSGAIEDLVDCAVNRLANKVGQDVIECKTASGAGGPYAVKVDVSVPYSTGTVVCSTAIDVTDSGGLLGGTKSYKQPVITQVGCLGSASSCTDLPTTGSTLVTITGTDFGPDGSADGDNSVVVTASYGPYTTAPCTHTTSHTQVVCSTREGVGAGHKWSVTVKGQASSEFADVTTNYAIPLIDFVRVRKGSSWTSEGLSTEGNERIEIKGSNFGGALPGECPGTSLACPTVEYGTKAQFDSGNQYVATGCEPAQTAANNGHTMWFCNSVPGTGTDLHAKITVGGQSSVPDYNCVRDDDTVCDSWFYMKPTITGVSGPGTYRASSMGGQVVYIQGTQFGPKLATLPDGSDPDYGFITVTYGPASNPNAYTAEGCVVSTQHTFITCFTGPGTGKDHSWSIDVGGSSSVVPFTPCVGGQTEGSCLGSSYAPPIVAFYEGLGTKYDMNAAARPELVYGDTRGAQSISILGRNFGTDISKVELVTYKKDSDDAIVFTVHDTSDDDIAESCVISVAHQTLTCNTAEGAGDEMKWSVRVDGQDSEEPTTGYQGPIITALQAEAPVDVNGLSNYGGQLVTITGDFFGPSLADSATLGYSDDFIDWVKYGPNLHEYTAQDCTVASHMSIVCKTAQGVGAESKWSVMISGQESIFDPTGPVPISSYAPPIVAAVTPNEYTTDGNILVTITGSNLGTFTKPGITFGGVPLEDTEIVLGGVQDTLYFMLPAGIGRDLEIILNVGGQMSNTKLFDYKYPVISSVHSVDLVPPDDSRVKVVILGSSFSTGPVVKMRIDGVAEDTTLPCDVVGHSEINCYTDAYEGYIRVEWSDGTPSNEYEFKRGNPVILYTGLLDGETASTSGGGQIEVLCQYCGTNATKLEAFVYNHDRGIYVDDSAEPKVLTTPTVSCEIIGDLTEEQNPTALTEPSATWAGYMAQIATIDPGVGEPGHIVVNTNEKIQRFTCTLPQGQDTLQSVVVRKRGTSKISMMCHTEFCNECTFGPCISYDAPTLTNVESAPLEGITSGGKSITLTGSNFGLDMKVKYGGYDLALTETGHGRLVGTIGEGVGAGKTFSVDVGRQSTTSSSFVFNYNIPSFDDVSSLTNAGTRGTTGLGVDPVTLTGNNFGDSDIPDYAATGPLLTIGGEAVSITSYNHTFLVFDIPEGQGKDLPFVVNVQGQVNSAQTFSYTPPVITSTSSTSGGLELVSDTKGGRDSDELITLVGTNFGVINKDWSLVLEGKTGSDGVKEGDIPVTTADIVPGGEWGHEKIVFYVPEGQGTEKALVLTVGGQEATNNGGSVDCGGRNAAACFSYKPPALYYWNATEGQMLNTNGGYEITLTGTSFGKFGAEVTFHDPKYDPSDPINMQRMPNTCDDTYCNKCVIVSQDHEKIVCKVPKGWGSDLHITVNLDGQMSTTEDRVVDGVTIPGHGKTFSYAKPVIEFIVGNKAGDASGGEELRIFGENFGPFRTNVKLMIGNDTCKNAFWTNDDPIFDNEPYIKCASSTETSVGVKNVTLEVAFSESEVFDRWEVECKIGTYGKTDEFCAECGDPLLTGYVCERDGLANPEADEGWWNILQEVGTPGDSRCHEEMTTGTREFCPTMWPCMPGEACLGNNTCQEKYDPMSERCSDCNVGYFKLNGQCAECPDKPWVIALGILIVGGTAAYIGSKLDKNQVNLGIITIGVDYFQVIAIFSSANVDWPQELTDLWNMLSAFNLNIDLAAPECWQGADFTYDQKWMVVEFTPVALMFMAISAYVAKYCFKRFKGRKARLHSHAPKLFGTTVTIFYYTYLYVTTKTLSVFNCQPTIPSDGFQYMTEVGTGDGICYQEGSMQQKLEPWAFVTFCLYTLGFPAFCGTLLYFNRMTCYLDQVMKAARKTDEELKACGTYKFRKMWHRLYHYYKPQYFYWILLVLFRKFMIAVTSLVFRSNTLFMLSMTLLVIIVSYAIQVKYSPYMSTSEYDEIVEKNSAMIDEVTSMKLMQLKMMQSQNQRSKAAKLGRESLIAMGPKVELSFLHNYNTVESSLLFSAIIVNLSGIMFESGQLAGGYKKGLTYCIIILVCTSLIYFMWVLATELWTAFYPDKPFLGMPCLNLGKVVEEADDIPRDSSLVFDSNPLANSNGISDADGKKLDFLEKELNKMWGNVAQKDKLIKAQQDEIRQLKKGGGASKFQGLAKNVISMNKEKKQFGKVDKRPSTRTGLGPKQGSTKNPMAGSNRALGVVAEKIDAVSANGRDSNDVALKEDRIDSNQL</sequence>
<dbReference type="Pfam" id="PF01833">
    <property type="entry name" value="TIG"/>
    <property type="match status" value="5"/>
</dbReference>
<evidence type="ECO:0000256" key="2">
    <source>
        <dbReference type="ARBA" id="ARBA00022989"/>
    </source>
</evidence>
<feature type="compositionally biased region" description="Basic and acidic residues" evidence="3">
    <location>
        <begin position="4324"/>
        <end position="4333"/>
    </location>
</feature>
<accession>A0A9W7GD17</accession>
<keyword evidence="5" id="KW-0732">Signal</keyword>
<feature type="transmembrane region" description="Helical" evidence="4">
    <location>
        <begin position="3979"/>
        <end position="4001"/>
    </location>
</feature>
<dbReference type="InterPro" id="IPR013783">
    <property type="entry name" value="Ig-like_fold"/>
</dbReference>
<evidence type="ECO:0000256" key="4">
    <source>
        <dbReference type="SAM" id="Phobius"/>
    </source>
</evidence>
<dbReference type="CDD" id="cd00603">
    <property type="entry name" value="IPT_PCSR"/>
    <property type="match status" value="1"/>
</dbReference>
<feature type="transmembrane region" description="Helical" evidence="4">
    <location>
        <begin position="4045"/>
        <end position="4066"/>
    </location>
</feature>
<keyword evidence="4" id="KW-0472">Membrane</keyword>
<dbReference type="Proteomes" id="UP001165065">
    <property type="component" value="Unassembled WGS sequence"/>
</dbReference>
<feature type="transmembrane region" description="Helical" evidence="4">
    <location>
        <begin position="3816"/>
        <end position="3837"/>
    </location>
</feature>
<feature type="region of interest" description="Disordered" evidence="3">
    <location>
        <begin position="4324"/>
        <end position="4355"/>
    </location>
</feature>
<evidence type="ECO:0000256" key="3">
    <source>
        <dbReference type="SAM" id="MobiDB-lite"/>
    </source>
</evidence>
<dbReference type="InterPro" id="IPR015919">
    <property type="entry name" value="Cadherin-like_sf"/>
</dbReference>
<feature type="domain" description="Cadherin" evidence="6">
    <location>
        <begin position="1495"/>
        <end position="1615"/>
    </location>
</feature>
<feature type="domain" description="Cadherin" evidence="6">
    <location>
        <begin position="1119"/>
        <end position="1210"/>
    </location>
</feature>
<dbReference type="PANTHER" id="PTHR24026">
    <property type="entry name" value="FAT ATYPICAL CADHERIN-RELATED"/>
    <property type="match status" value="1"/>
</dbReference>
<name>A0A9W7GD17_9STRA</name>
<dbReference type="CDD" id="cd11304">
    <property type="entry name" value="Cadherin_repeat"/>
    <property type="match status" value="8"/>
</dbReference>
<keyword evidence="2 4" id="KW-1133">Transmembrane helix</keyword>
<dbReference type="SMART" id="SM00112">
    <property type="entry name" value="CA"/>
    <property type="match status" value="10"/>
</dbReference>
<dbReference type="SUPFAM" id="SSF81296">
    <property type="entry name" value="E set domains"/>
    <property type="match status" value="2"/>
</dbReference>
<dbReference type="GO" id="GO:0005509">
    <property type="term" value="F:calcium ion binding"/>
    <property type="evidence" value="ECO:0007669"/>
    <property type="project" value="InterPro"/>
</dbReference>
<feature type="compositionally biased region" description="Basic and acidic residues" evidence="3">
    <location>
        <begin position="4373"/>
        <end position="4389"/>
    </location>
</feature>
<evidence type="ECO:0000259" key="6">
    <source>
        <dbReference type="PROSITE" id="PS50268"/>
    </source>
</evidence>
<evidence type="ECO:0000256" key="5">
    <source>
        <dbReference type="SAM" id="SignalP"/>
    </source>
</evidence>
<dbReference type="PANTHER" id="PTHR24026:SF126">
    <property type="entry name" value="PROTOCADHERIN FAT 4"/>
    <property type="match status" value="1"/>
</dbReference>
<gene>
    <name evidence="7" type="ORF">TrCOL_g475</name>
</gene>
<evidence type="ECO:0000313" key="8">
    <source>
        <dbReference type="Proteomes" id="UP001165065"/>
    </source>
</evidence>